<comment type="caution">
    <text evidence="2">The sequence shown here is derived from an EMBL/GenBank/DDBJ whole genome shotgun (WGS) entry which is preliminary data.</text>
</comment>
<evidence type="ECO:0000313" key="2">
    <source>
        <dbReference type="EMBL" id="RXG96750.1"/>
    </source>
</evidence>
<name>A0A4Q0QQL8_9BRAD</name>
<feature type="transmembrane region" description="Helical" evidence="1">
    <location>
        <begin position="49"/>
        <end position="70"/>
    </location>
</feature>
<dbReference type="Proteomes" id="UP000290174">
    <property type="component" value="Unassembled WGS sequence"/>
</dbReference>
<organism evidence="2 3">
    <name type="scientific">Bradyrhizobium zhanjiangense</name>
    <dbReference type="NCBI Taxonomy" id="1325107"/>
    <lineage>
        <taxon>Bacteria</taxon>
        <taxon>Pseudomonadati</taxon>
        <taxon>Pseudomonadota</taxon>
        <taxon>Alphaproteobacteria</taxon>
        <taxon>Hyphomicrobiales</taxon>
        <taxon>Nitrobacteraceae</taxon>
        <taxon>Bradyrhizobium</taxon>
    </lineage>
</organism>
<gene>
    <name evidence="2" type="ORF">EAS61_15950</name>
</gene>
<dbReference type="AlphaFoldDB" id="A0A4Q0QQL8"/>
<keyword evidence="1" id="KW-0472">Membrane</keyword>
<evidence type="ECO:0000256" key="1">
    <source>
        <dbReference type="SAM" id="Phobius"/>
    </source>
</evidence>
<protein>
    <submittedName>
        <fullName evidence="2">Uncharacterized protein</fullName>
    </submittedName>
</protein>
<dbReference type="EMBL" id="RKMK01000012">
    <property type="protein sequence ID" value="RXG96750.1"/>
    <property type="molecule type" value="Genomic_DNA"/>
</dbReference>
<sequence>MSYGSRLCAATLRGVASRPGHESVGYRCFDNRHCEEPLRRSNPDCVHGGILDCFAALAMTVVTVAGTFPLGRRGRHGTRPCAFIRH</sequence>
<keyword evidence="1" id="KW-0812">Transmembrane</keyword>
<proteinExistence type="predicted"/>
<keyword evidence="1" id="KW-1133">Transmembrane helix</keyword>
<evidence type="ECO:0000313" key="3">
    <source>
        <dbReference type="Proteomes" id="UP000290174"/>
    </source>
</evidence>
<reference evidence="2 3" key="1">
    <citation type="submission" date="2018-11" db="EMBL/GenBank/DDBJ databases">
        <title>Bradyrhizobium sp. nov., isolated from effective nodules of peanut in China.</title>
        <authorList>
            <person name="Li Y."/>
        </authorList>
    </citation>
    <scope>NUCLEOTIDE SEQUENCE [LARGE SCALE GENOMIC DNA]</scope>
    <source>
        <strain evidence="2 3">CCBAU 51770</strain>
    </source>
</reference>
<accession>A0A4Q0QQL8</accession>